<dbReference type="Pfam" id="PF01341">
    <property type="entry name" value="Glyco_hydro_6"/>
    <property type="match status" value="2"/>
</dbReference>
<dbReference type="PROSITE" id="PS51164">
    <property type="entry name" value="CBM1_2"/>
    <property type="match status" value="2"/>
</dbReference>
<dbReference type="PANTHER" id="PTHR34876:SF4">
    <property type="entry name" value="1,4-BETA-D-GLUCAN CELLOBIOHYDROLASE C-RELATED"/>
    <property type="match status" value="1"/>
</dbReference>
<dbReference type="Gene3D" id="3.20.20.40">
    <property type="entry name" value="1, 4-beta cellobiohydrolase"/>
    <property type="match status" value="2"/>
</dbReference>
<keyword evidence="4" id="KW-0812">Transmembrane</keyword>
<feature type="transmembrane region" description="Helical" evidence="4">
    <location>
        <begin position="1557"/>
        <end position="1579"/>
    </location>
</feature>
<keyword evidence="2" id="KW-0677">Repeat</keyword>
<keyword evidence="1" id="KW-0732">Signal</keyword>
<feature type="compositionally biased region" description="Low complexity" evidence="3">
    <location>
        <begin position="716"/>
        <end position="735"/>
    </location>
</feature>
<name>A0A1V9ZQQ6_9STRA</name>
<dbReference type="GO" id="GO:0005576">
    <property type="term" value="C:extracellular region"/>
    <property type="evidence" value="ECO:0007669"/>
    <property type="project" value="InterPro"/>
</dbReference>
<evidence type="ECO:0000313" key="6">
    <source>
        <dbReference type="EMBL" id="OQS00291.1"/>
    </source>
</evidence>
<keyword evidence="7" id="KW-1185">Reference proteome</keyword>
<dbReference type="GO" id="GO:0004553">
    <property type="term" value="F:hydrolase activity, hydrolyzing O-glycosyl compounds"/>
    <property type="evidence" value="ECO:0007669"/>
    <property type="project" value="InterPro"/>
</dbReference>
<organism evidence="6 7">
    <name type="scientific">Thraustotheca clavata</name>
    <dbReference type="NCBI Taxonomy" id="74557"/>
    <lineage>
        <taxon>Eukaryota</taxon>
        <taxon>Sar</taxon>
        <taxon>Stramenopiles</taxon>
        <taxon>Oomycota</taxon>
        <taxon>Saprolegniomycetes</taxon>
        <taxon>Saprolegniales</taxon>
        <taxon>Achlyaceae</taxon>
        <taxon>Thraustotheca</taxon>
    </lineage>
</organism>
<dbReference type="InterPro" id="IPR000254">
    <property type="entry name" value="CBD"/>
</dbReference>
<feature type="compositionally biased region" description="Low complexity" evidence="3">
    <location>
        <begin position="626"/>
        <end position="646"/>
    </location>
</feature>
<protein>
    <submittedName>
        <fullName evidence="6">Glycoside hydrolase</fullName>
    </submittedName>
</protein>
<dbReference type="Proteomes" id="UP000243217">
    <property type="component" value="Unassembled WGS sequence"/>
</dbReference>
<comment type="caution">
    <text evidence="6">The sequence shown here is derived from an EMBL/GenBank/DDBJ whole genome shotgun (WGS) entry which is preliminary data.</text>
</comment>
<keyword evidence="6" id="KW-0378">Hydrolase</keyword>
<dbReference type="GO" id="GO:0030245">
    <property type="term" value="P:cellulose catabolic process"/>
    <property type="evidence" value="ECO:0007669"/>
    <property type="project" value="InterPro"/>
</dbReference>
<dbReference type="InterPro" id="IPR016288">
    <property type="entry name" value="Beta_cellobiohydrolase"/>
</dbReference>
<feature type="transmembrane region" description="Helical" evidence="4">
    <location>
        <begin position="1416"/>
        <end position="1439"/>
    </location>
</feature>
<feature type="domain" description="CBM1" evidence="5">
    <location>
        <begin position="793"/>
        <end position="829"/>
    </location>
</feature>
<keyword evidence="4" id="KW-1133">Transmembrane helix</keyword>
<feature type="compositionally biased region" description="Polar residues" evidence="3">
    <location>
        <begin position="647"/>
        <end position="667"/>
    </location>
</feature>
<evidence type="ECO:0000256" key="1">
    <source>
        <dbReference type="ARBA" id="ARBA00022729"/>
    </source>
</evidence>
<dbReference type="InterPro" id="IPR036434">
    <property type="entry name" value="Beta_cellobiohydrolase_sf"/>
</dbReference>
<evidence type="ECO:0000259" key="5">
    <source>
        <dbReference type="PROSITE" id="PS51164"/>
    </source>
</evidence>
<dbReference type="PANTHER" id="PTHR34876">
    <property type="match status" value="1"/>
</dbReference>
<gene>
    <name evidence="6" type="ORF">THRCLA_06050</name>
</gene>
<keyword evidence="4" id="KW-0472">Membrane</keyword>
<feature type="region of interest" description="Disordered" evidence="3">
    <location>
        <begin position="620"/>
        <end position="754"/>
    </location>
</feature>
<feature type="transmembrane region" description="Helical" evidence="4">
    <location>
        <begin position="1623"/>
        <end position="1646"/>
    </location>
</feature>
<dbReference type="Pfam" id="PF00734">
    <property type="entry name" value="CBM_1"/>
    <property type="match status" value="2"/>
</dbReference>
<dbReference type="SUPFAM" id="SSF51989">
    <property type="entry name" value="Glycosyl hydrolases family 6, cellulases"/>
    <property type="match status" value="2"/>
</dbReference>
<dbReference type="GO" id="GO:0030248">
    <property type="term" value="F:cellulose binding"/>
    <property type="evidence" value="ECO:0007669"/>
    <property type="project" value="InterPro"/>
</dbReference>
<dbReference type="InterPro" id="IPR035971">
    <property type="entry name" value="CBD_sf"/>
</dbReference>
<dbReference type="Pfam" id="PF04886">
    <property type="entry name" value="PT"/>
    <property type="match status" value="1"/>
</dbReference>
<evidence type="ECO:0000256" key="2">
    <source>
        <dbReference type="ARBA" id="ARBA00022737"/>
    </source>
</evidence>
<dbReference type="SMART" id="SM00236">
    <property type="entry name" value="fCBD"/>
    <property type="match status" value="2"/>
</dbReference>
<reference evidence="6 7" key="1">
    <citation type="journal article" date="2014" name="Genome Biol. Evol.">
        <title>The secreted proteins of Achlya hypogyna and Thraustotheca clavata identify the ancestral oomycete secretome and reveal gene acquisitions by horizontal gene transfer.</title>
        <authorList>
            <person name="Misner I."/>
            <person name="Blouin N."/>
            <person name="Leonard G."/>
            <person name="Richards T.A."/>
            <person name="Lane C.E."/>
        </authorList>
    </citation>
    <scope>NUCLEOTIDE SEQUENCE [LARGE SCALE GENOMIC DNA]</scope>
    <source>
        <strain evidence="6 7">ATCC 34112</strain>
    </source>
</reference>
<sequence length="2465" mass="274179">MLIVVLVVSKINFYLTGIVIFQFAMKSLTLTVVVLMLFANLVSSSICSKFPPTSYTEAAKKYPEFKGALNELKKHPIATWYVDSGADHIDDPSSACITDIQVIVVYGLLGKDCCASFSGGGTNKNAFDYKVWIQSLATRVGKRKVIYILEPDAIGLLSSYPCAAQNGYQANLQVAKKLLSFNSNAQIYVDVSSWLFSQRLFLFLNPLGNVSGIAINTSNYRSTANMSNTCETYSKARCLHCVFDTSRNYNGSPISEWCDAKSGGIDIPPTANTSNHLVDYYYLWLKVPGQSDGEGTSRESDALTGYFVAHGAAKIATVLASIALLANSVSAGICAGVAPYSYQVAVQTNSQFQPAIDELKKHPVATWYVDNGGDQIDALLAACPSDTPVIVVYGLPGKDCAAGFSGGGNNKNADDYKNWVQKLATKVGNRKVIYVLEPDAIGLLSNNNCATQNGYEGNLKTAMQILSANSNAQIYADVAAWSDQGKAISILKGLGKVSGIAINTSNYKSTGEMDALCQTYSSATGGLHCIIDTSRNFNGSPQNEWCNAKSAGIGAPPTSDTKNPLVDYYLWLKVPGESDGQCYGQSSDALIGPGAGQFFAQGFQVLWDQGYFVANGAAKIGQSPKPTTVPAPTQTPSSAPTNAPTQVPTQAPTNAPTSAPTDAPTSRPTQAPTNAPTSSPTSQPTSHPTDAPTSYPTDAPTSYPTDAPTSYPTDAPTQQPTSWPTQQPTQQPTTKPTKKPTFRPTTKPGTDVDQWGQCGGLYYKGSTNCVAGCNCFKVNEYFSHCRPNEVKSDVVAPYNQCGGKNYKGNTTCSDGWTCKVQNEFYSQCVKSNNDDGDSSDSQSSSDDVYSMHVPVQQTRWQCVVDAIAIVYAIASVGLSFVSLQYFAVLTETDYLWPHFSNAAPVLSEMVNRHLALLPKTQLNLTSPMSALINMSTGIDPAYPRIIMYEELTTLESAIKGLRAMDVNQVNLMDAPYCWADFNRVYELAYTGPRQQRCNEKYQTNAVLHMESVLRNIDFATWRLVSQGKFDSFIASPIQELSSNGSNWIENLFNHQMSTVNVADEIKLWQSFGLEHFTLEYTTVTGIGMQESITVQTAMWMEMYFPLKWIQTTYRVSLMTSSIFYDLLVSDFYVLSPNQSFVRNTPGYFGDSSDPTVMECSIIGCPLNELATVVHNEIGILGAIDIFWIPPPQSLRHFILNFQKQLALTFATTEAINLVWPSELLLNLRPLQWKSQDLVFYGGNPMCTDIHPSSFVRQTFSFDDSCTVGIPFTHRWTPVHSLFAFKLLGDTFDSNFCDHMNAEKERIKCVETFLATKSLYNQLSFDFVDDSVLPELQNLNLEIMQFVMRNNTTTIEIQPILEPSFSFLGAMMLLDWGTNQREALCIQGDFQSLNIISAAYDKLQVVKAPTIAAVGPYLWYFASFTSYTLLVVIVLVLAVWIVRRPRCNALIAFNPLVACVWLNRNFLVARGLVGILSLATVPISTKSGIVTRFERDNPRSLFLSGLLAGEALWLLFVLQEVFLPVSQYTKPFVISSTVTTAWYHNWISYTSYTYYGHYLYITFILCGVLHIPFLKSSYVFDIKLWRLVPSSNYNLTTQKLSPLPLRSVASDVKYLKPDKPVTQITHFVLLLSALVYLMASLTGNVAYLTVLKQSLANDFGWAGFTIGTQVFLAQAFIRTIYFDSPGYGDMAPIFNSTNATPINWYPGVPRHQLLNPNGAPLVDIVQGLRSMNPCQLPWMFTQYCWLDFGKKWEMASTSARQSRCYQQYFENGAVYLEAPLRNMNSWQLWESCWGSSFEIGFATELMKTLDGSEWLGQVINNYYSVVDEVKYWKQHGVHNFELQWQNYKTTGWHDSFLITTALGFSYSLTTSNAPSEIHTRRQTSFRMYWTFASDLWAISDNTSRISGRSLLRGSSQFAFQNITPTMMLFDNKTIENPLQTGLNIVSITIGPFGCVDMKYLIAPNRLLRYFEAINLALRTTLSTDTIAQKQFLNLPVKPMIGELPLSMKNETVLLNSGGDIMCGSDLNPVPLYYSLTAFFSFNSHCSHWLTEFITPTTSQLLFALMGFNANNHIDDEADFDGFCLLDWAAEPNCRDIYLENFNFAIMYNLTAVVPDIENELRNLNISIVQFLFNTADNSTFMYLRNILDTTRERSWAFFGWCLLYDWILTKREVVIFEGDIGNMTIISSASAPLSFTVDSSEIPTQLSYGCQACAQYVTVILIGITSVVFCYTIGSFGKIEPLNLFELNRIVGHVWIGRLLLLGRSATALWLLNTSSLNLVQYGDATLFTAPNLPWYKIALASSELTWLVYVLNDVVSFFTLQYTPYYAPKSAFVAWLFSVILSFQKPQKYQAFVQRSCLYFDMDTGLACTTGQIKIGDFNGIINDLLIVGGSVIGTVLFEKWRRPKLPPIEIQTLLLSSSSYYALDFTYWQDTTGSVCIDYASALMAAQPPSSKPLMWKYAFDRFS</sequence>
<dbReference type="EMBL" id="JNBS01001723">
    <property type="protein sequence ID" value="OQS00291.1"/>
    <property type="molecule type" value="Genomic_DNA"/>
</dbReference>
<feature type="transmembrane region" description="Helical" evidence="4">
    <location>
        <begin position="12"/>
        <end position="39"/>
    </location>
</feature>
<evidence type="ECO:0000313" key="7">
    <source>
        <dbReference type="Proteomes" id="UP000243217"/>
    </source>
</evidence>
<feature type="compositionally biased region" description="Low complexity" evidence="3">
    <location>
        <begin position="668"/>
        <end position="689"/>
    </location>
</feature>
<feature type="transmembrane region" description="Helical" evidence="4">
    <location>
        <begin position="1500"/>
        <end position="1521"/>
    </location>
</feature>
<feature type="compositionally biased region" description="Polar residues" evidence="3">
    <location>
        <begin position="691"/>
        <end position="712"/>
    </location>
</feature>
<evidence type="ECO:0000256" key="4">
    <source>
        <dbReference type="SAM" id="Phobius"/>
    </source>
</evidence>
<accession>A0A1V9ZQQ6</accession>
<dbReference type="PROSITE" id="PS00562">
    <property type="entry name" value="CBM1_1"/>
    <property type="match status" value="1"/>
</dbReference>
<evidence type="ECO:0000256" key="3">
    <source>
        <dbReference type="SAM" id="MobiDB-lite"/>
    </source>
</evidence>
<dbReference type="InterPro" id="IPR006970">
    <property type="entry name" value="PT"/>
</dbReference>
<dbReference type="OrthoDB" id="64893at2759"/>
<dbReference type="PRINTS" id="PR00733">
    <property type="entry name" value="GLHYDRLASE6"/>
</dbReference>
<dbReference type="SUPFAM" id="SSF57180">
    <property type="entry name" value="Cellulose-binding domain"/>
    <property type="match status" value="2"/>
</dbReference>
<proteinExistence type="predicted"/>
<feature type="domain" description="CBM1" evidence="5">
    <location>
        <begin position="750"/>
        <end position="786"/>
    </location>
</feature>